<dbReference type="InterPro" id="IPR029033">
    <property type="entry name" value="His_PPase_superfam"/>
</dbReference>
<evidence type="ECO:0000313" key="2">
    <source>
        <dbReference type="EMBL" id="TWI70237.1"/>
    </source>
</evidence>
<gene>
    <name evidence="2" type="ORF">IP91_01321</name>
</gene>
<dbReference type="PANTHER" id="PTHR46192">
    <property type="entry name" value="BROAD-RANGE ACID PHOSPHATASE DET1"/>
    <property type="match status" value="1"/>
</dbReference>
<dbReference type="OrthoDB" id="5449373at2"/>
<evidence type="ECO:0000313" key="3">
    <source>
        <dbReference type="Proteomes" id="UP000318431"/>
    </source>
</evidence>
<proteinExistence type="predicted"/>
<dbReference type="InterPro" id="IPR052765">
    <property type="entry name" value="PGM-Related"/>
</dbReference>
<dbReference type="EMBL" id="VLLB01000001">
    <property type="protein sequence ID" value="TWI70237.1"/>
    <property type="molecule type" value="Genomic_DNA"/>
</dbReference>
<dbReference type="Pfam" id="PF00300">
    <property type="entry name" value="His_Phos_1"/>
    <property type="match status" value="1"/>
</dbReference>
<dbReference type="GO" id="GO:0003824">
    <property type="term" value="F:catalytic activity"/>
    <property type="evidence" value="ECO:0007669"/>
    <property type="project" value="InterPro"/>
</dbReference>
<dbReference type="AlphaFoldDB" id="A0A562RMG9"/>
<comment type="caution">
    <text evidence="2">The sequence shown here is derived from an EMBL/GenBank/DDBJ whole genome shotgun (WGS) entry which is preliminary data.</text>
</comment>
<organism evidence="2 3">
    <name type="scientific">Pseudoduganella lurida</name>
    <dbReference type="NCBI Taxonomy" id="1036180"/>
    <lineage>
        <taxon>Bacteria</taxon>
        <taxon>Pseudomonadati</taxon>
        <taxon>Pseudomonadota</taxon>
        <taxon>Betaproteobacteria</taxon>
        <taxon>Burkholderiales</taxon>
        <taxon>Oxalobacteraceae</taxon>
        <taxon>Telluria group</taxon>
        <taxon>Pseudoduganella</taxon>
    </lineage>
</organism>
<dbReference type="CDD" id="cd07067">
    <property type="entry name" value="HP_PGM_like"/>
    <property type="match status" value="1"/>
</dbReference>
<dbReference type="Gene3D" id="3.40.50.1240">
    <property type="entry name" value="Phosphoglycerate mutase-like"/>
    <property type="match status" value="1"/>
</dbReference>
<protein>
    <submittedName>
        <fullName evidence="2">Broad specificity phosphatase PhoE</fullName>
    </submittedName>
</protein>
<dbReference type="SUPFAM" id="SSF53254">
    <property type="entry name" value="Phosphoglycerate mutase-like"/>
    <property type="match status" value="1"/>
</dbReference>
<feature type="binding site" evidence="1">
    <location>
        <position position="79"/>
    </location>
    <ligand>
        <name>substrate</name>
    </ligand>
</feature>
<dbReference type="InterPro" id="IPR001345">
    <property type="entry name" value="PG/BPGM_mutase_AS"/>
</dbReference>
<name>A0A562RMG9_9BURK</name>
<dbReference type="InterPro" id="IPR013078">
    <property type="entry name" value="His_Pase_superF_clade-1"/>
</dbReference>
<dbReference type="PROSITE" id="PS00175">
    <property type="entry name" value="PG_MUTASE"/>
    <property type="match status" value="1"/>
</dbReference>
<dbReference type="Proteomes" id="UP000318431">
    <property type="component" value="Unassembled WGS sequence"/>
</dbReference>
<accession>A0A562RMG9</accession>
<sequence length="254" mass="28800">MEQKWPQQIWIVRHGQSAGNVAREAAEAASQFLIDIAERDMDVPLSALGERQAEALGQWFAALPPEERPNVVLFSPYVRARQTARAIVDQLERDDLLAVVTDERLREKEFGIVDRLTPLGIADKYPELNEQRRHVGKFYFRPPGGESWCDVILRLRSMLDMLTREYRNERVLIVGHQVIVNCFRYLLERMDEETILATDRAADVPNCSVTSYRFDPAAGKRGKLVLDLQNFVAPLTETGTPVTVSKDQPAAPKA</sequence>
<dbReference type="RefSeq" id="WP_145647914.1">
    <property type="nucleotide sequence ID" value="NZ_VLLB01000001.1"/>
</dbReference>
<keyword evidence="3" id="KW-1185">Reference proteome</keyword>
<evidence type="ECO:0000256" key="1">
    <source>
        <dbReference type="PIRSR" id="PIRSR613078-2"/>
    </source>
</evidence>
<reference evidence="2 3" key="1">
    <citation type="journal article" date="2015" name="Stand. Genomic Sci.">
        <title>Genomic Encyclopedia of Bacterial and Archaeal Type Strains, Phase III: the genomes of soil and plant-associated and newly described type strains.</title>
        <authorList>
            <person name="Whitman W.B."/>
            <person name="Woyke T."/>
            <person name="Klenk H.P."/>
            <person name="Zhou Y."/>
            <person name="Lilburn T.G."/>
            <person name="Beck B.J."/>
            <person name="De Vos P."/>
            <person name="Vandamme P."/>
            <person name="Eisen J.A."/>
            <person name="Garrity G."/>
            <person name="Hugenholtz P."/>
            <person name="Kyrpides N.C."/>
        </authorList>
    </citation>
    <scope>NUCLEOTIDE SEQUENCE [LARGE SCALE GENOMIC DNA]</scope>
    <source>
        <strain evidence="2 3">CGMCC 1.10822</strain>
    </source>
</reference>
<dbReference type="SMART" id="SM00855">
    <property type="entry name" value="PGAM"/>
    <property type="match status" value="1"/>
</dbReference>